<sequence length="151" mass="16637">MKGSRLDDSARTMVNLSRAESLRLLAGVPFGRVVFTRDALPAIRPVNHYVDDGVVIVRTRLSSRLTSAVHAESEVVVAYEADDIDRENRLGWSVVVTGIARTVTDPELIARYDELVRPWIDGVMDSIVAIEPTLVTGVRLLERDALAPEAD</sequence>
<dbReference type="RefSeq" id="WP_157387730.1">
    <property type="nucleotide sequence ID" value="NZ_WRPP01000002.1"/>
</dbReference>
<dbReference type="InterPro" id="IPR024747">
    <property type="entry name" value="Pyridox_Oxase-rel"/>
</dbReference>
<dbReference type="Gene3D" id="2.30.110.10">
    <property type="entry name" value="Electron Transport, Fmn-binding Protein, Chain A"/>
    <property type="match status" value="1"/>
</dbReference>
<gene>
    <name evidence="1" type="ORF">GPX89_13125</name>
</gene>
<dbReference type="SUPFAM" id="SSF50475">
    <property type="entry name" value="FMN-binding split barrel"/>
    <property type="match status" value="1"/>
</dbReference>
<dbReference type="InterPro" id="IPR012349">
    <property type="entry name" value="Split_barrel_FMN-bd"/>
</dbReference>
<dbReference type="EMBL" id="WRPP01000002">
    <property type="protein sequence ID" value="MVU78184.1"/>
    <property type="molecule type" value="Genomic_DNA"/>
</dbReference>
<comment type="caution">
    <text evidence="1">The sequence shown here is derived from an EMBL/GenBank/DDBJ whole genome shotgun (WGS) entry which is preliminary data.</text>
</comment>
<reference evidence="1 2" key="1">
    <citation type="submission" date="2019-12" db="EMBL/GenBank/DDBJ databases">
        <title>Nocardia sp. nov. ET3-3 isolated from soil.</title>
        <authorList>
            <person name="Kanchanasin P."/>
            <person name="Tanasupawat S."/>
            <person name="Yuki M."/>
            <person name="Kudo T."/>
        </authorList>
    </citation>
    <scope>NUCLEOTIDE SEQUENCE [LARGE SCALE GENOMIC DNA]</scope>
    <source>
        <strain evidence="1 2">ET3-3</strain>
    </source>
</reference>
<proteinExistence type="predicted"/>
<accession>A0A7K1UUZ6</accession>
<keyword evidence="2" id="KW-1185">Reference proteome</keyword>
<dbReference type="Pfam" id="PF12900">
    <property type="entry name" value="Pyridox_ox_2"/>
    <property type="match status" value="1"/>
</dbReference>
<evidence type="ECO:0000313" key="2">
    <source>
        <dbReference type="Proteomes" id="UP000466794"/>
    </source>
</evidence>
<protein>
    <submittedName>
        <fullName evidence="1">Pyridoxamine 5'-phosphate oxidase family protein</fullName>
    </submittedName>
</protein>
<dbReference type="Proteomes" id="UP000466794">
    <property type="component" value="Unassembled WGS sequence"/>
</dbReference>
<name>A0A7K1UUZ6_9NOCA</name>
<evidence type="ECO:0000313" key="1">
    <source>
        <dbReference type="EMBL" id="MVU78184.1"/>
    </source>
</evidence>
<organism evidence="1 2">
    <name type="scientific">Nocardia terrae</name>
    <dbReference type="NCBI Taxonomy" id="2675851"/>
    <lineage>
        <taxon>Bacteria</taxon>
        <taxon>Bacillati</taxon>
        <taxon>Actinomycetota</taxon>
        <taxon>Actinomycetes</taxon>
        <taxon>Mycobacteriales</taxon>
        <taxon>Nocardiaceae</taxon>
        <taxon>Nocardia</taxon>
    </lineage>
</organism>
<dbReference type="AlphaFoldDB" id="A0A7K1UUZ6"/>